<dbReference type="OrthoDB" id="6752799at2759"/>
<reference evidence="15" key="1">
    <citation type="submission" date="2025-08" db="UniProtKB">
        <authorList>
            <consortium name="RefSeq"/>
        </authorList>
    </citation>
    <scope>IDENTIFICATION</scope>
    <source>
        <strain evidence="15">Airmid</strain>
    </source>
</reference>
<comment type="subunit">
    <text evidence="3">Homodimer.</text>
</comment>
<dbReference type="InterPro" id="IPR000796">
    <property type="entry name" value="Asp_trans"/>
</dbReference>
<dbReference type="RefSeq" id="XP_027195921.1">
    <property type="nucleotide sequence ID" value="XM_027340120.1"/>
</dbReference>
<evidence type="ECO:0000256" key="6">
    <source>
        <dbReference type="ARBA" id="ARBA00022679"/>
    </source>
</evidence>
<evidence type="ECO:0000256" key="2">
    <source>
        <dbReference type="ARBA" id="ARBA00007441"/>
    </source>
</evidence>
<evidence type="ECO:0000256" key="10">
    <source>
        <dbReference type="ARBA" id="ARBA00041746"/>
    </source>
</evidence>
<dbReference type="PRINTS" id="PR00799">
    <property type="entry name" value="TRANSAMINASE"/>
</dbReference>
<evidence type="ECO:0000256" key="11">
    <source>
        <dbReference type="ARBA" id="ARBA00042867"/>
    </source>
</evidence>
<keyword evidence="5" id="KW-0032">Aminotransferase</keyword>
<dbReference type="InParanoid" id="A0A6P6XSV8"/>
<dbReference type="InterPro" id="IPR015421">
    <property type="entry name" value="PyrdxlP-dep_Trfase_major"/>
</dbReference>
<keyword evidence="6" id="KW-0808">Transferase</keyword>
<dbReference type="InterPro" id="IPR004839">
    <property type="entry name" value="Aminotransferase_I/II_large"/>
</dbReference>
<organism evidence="14 15">
    <name type="scientific">Dermatophagoides pteronyssinus</name>
    <name type="common">European house dust mite</name>
    <dbReference type="NCBI Taxonomy" id="6956"/>
    <lineage>
        <taxon>Eukaryota</taxon>
        <taxon>Metazoa</taxon>
        <taxon>Ecdysozoa</taxon>
        <taxon>Arthropoda</taxon>
        <taxon>Chelicerata</taxon>
        <taxon>Arachnida</taxon>
        <taxon>Acari</taxon>
        <taxon>Acariformes</taxon>
        <taxon>Sarcoptiformes</taxon>
        <taxon>Astigmata</taxon>
        <taxon>Psoroptidia</taxon>
        <taxon>Analgoidea</taxon>
        <taxon>Pyroglyphidae</taxon>
        <taxon>Dermatophagoidinae</taxon>
        <taxon>Dermatophagoides</taxon>
    </lineage>
</organism>
<dbReference type="InterPro" id="IPR015424">
    <property type="entry name" value="PyrdxlP-dep_Trfase"/>
</dbReference>
<dbReference type="CDD" id="cd00609">
    <property type="entry name" value="AAT_like"/>
    <property type="match status" value="1"/>
</dbReference>
<evidence type="ECO:0000259" key="13">
    <source>
        <dbReference type="Pfam" id="PF00155"/>
    </source>
</evidence>
<dbReference type="Gene3D" id="3.40.640.10">
    <property type="entry name" value="Type I PLP-dependent aspartate aminotransferase-like (Major domain)"/>
    <property type="match status" value="1"/>
</dbReference>
<dbReference type="KEGG" id="dpte:113790450"/>
<evidence type="ECO:0000313" key="15">
    <source>
        <dbReference type="RefSeq" id="XP_027195921.1"/>
    </source>
</evidence>
<accession>A0A6P6XSV8</accession>
<dbReference type="GO" id="GO:0030170">
    <property type="term" value="F:pyridoxal phosphate binding"/>
    <property type="evidence" value="ECO:0007669"/>
    <property type="project" value="InterPro"/>
</dbReference>
<evidence type="ECO:0000256" key="12">
    <source>
        <dbReference type="ARBA" id="ARBA00042891"/>
    </source>
</evidence>
<evidence type="ECO:0000256" key="7">
    <source>
        <dbReference type="ARBA" id="ARBA00022898"/>
    </source>
</evidence>
<sequence length="431" mass="49733">MTARIYSIIKRSAYQNAFPKIKTTPNNFWNKITLAPRDPILSINQLYQQDPNPKKINLSIGTYRTENNESYVFPTVRKAEKIVFNDCSNLDKEYSPMEGFMPFNREAFRLLFGDDFGSLEKSSITVQTLAGTGALDLGAAFLSKFFQGHKQVSISNPSWINHYFIFRNYNFNIHSFRYYDYQRKTFDENGFFDDLKNLPNNSVILFQPCGHNPSAIELNLDQWMMVSRIVRDKNLLPFFDIAYHGLCSGNIADDVNPIRLFAEHGHMMLVSQSFSKNMSIYCDRVGSLTVVCDSEQEAYRVQSQLKNIIISKYICPPIQGGRLVASILTDSTLKHEWKKDLQRISQRLLLTRKQLQSKLMETCPANDHQWRTITEQRGIFWYSGLTSLQVETLINDYSIYLCEDGRVNIAGLNRTNMDLFVNVLSQILNNS</sequence>
<dbReference type="PANTHER" id="PTHR11879">
    <property type="entry name" value="ASPARTATE AMINOTRANSFERASE"/>
    <property type="match status" value="1"/>
</dbReference>
<name>A0A6P6XSV8_DERPT</name>
<dbReference type="GO" id="GO:0006520">
    <property type="term" value="P:amino acid metabolic process"/>
    <property type="evidence" value="ECO:0007669"/>
    <property type="project" value="InterPro"/>
</dbReference>
<comment type="similarity">
    <text evidence="2">Belongs to the class-I pyridoxal-phosphate-dependent aminotransferase family.</text>
</comment>
<evidence type="ECO:0000256" key="1">
    <source>
        <dbReference type="ARBA" id="ARBA00001933"/>
    </source>
</evidence>
<dbReference type="NCBIfam" id="NF006719">
    <property type="entry name" value="PRK09257.1"/>
    <property type="match status" value="1"/>
</dbReference>
<comment type="cofactor">
    <cofactor evidence="1">
        <name>pyridoxal 5'-phosphate</name>
        <dbReference type="ChEBI" id="CHEBI:597326"/>
    </cofactor>
</comment>
<protein>
    <recommendedName>
        <fullName evidence="8">Aspartate aminotransferase, mitochondrial</fullName>
        <ecNumber evidence="4">2.6.1.1</ecNumber>
    </recommendedName>
    <alternativeName>
        <fullName evidence="9">Kynurenine aminotransferase 4</fullName>
    </alternativeName>
    <alternativeName>
        <fullName evidence="12">Kynurenine aminotransferase IV</fullName>
    </alternativeName>
    <alternativeName>
        <fullName evidence="11">Kynurenine--oxoglutarate transaminase 4</fullName>
    </alternativeName>
    <alternativeName>
        <fullName evidence="10">Kynurenine--oxoglutarate transaminase IV</fullName>
    </alternativeName>
</protein>
<dbReference type="OMA" id="YSIYLCE"/>
<dbReference type="Pfam" id="PF00155">
    <property type="entry name" value="Aminotran_1_2"/>
    <property type="match status" value="1"/>
</dbReference>
<evidence type="ECO:0000256" key="4">
    <source>
        <dbReference type="ARBA" id="ARBA00012753"/>
    </source>
</evidence>
<dbReference type="GO" id="GO:0004069">
    <property type="term" value="F:L-aspartate:2-oxoglutarate aminotransferase activity"/>
    <property type="evidence" value="ECO:0007669"/>
    <property type="project" value="UniProtKB-EC"/>
</dbReference>
<evidence type="ECO:0000256" key="8">
    <source>
        <dbReference type="ARBA" id="ARBA00040891"/>
    </source>
</evidence>
<dbReference type="EC" id="2.6.1.1" evidence="4"/>
<keyword evidence="7" id="KW-0663">Pyridoxal phosphate</keyword>
<dbReference type="PANTHER" id="PTHR11879:SF22">
    <property type="entry name" value="ASPARTATE AMINOTRANSFERASE, MITOCHONDRIAL"/>
    <property type="match status" value="1"/>
</dbReference>
<proteinExistence type="inferred from homology"/>
<evidence type="ECO:0000256" key="9">
    <source>
        <dbReference type="ARBA" id="ARBA00041257"/>
    </source>
</evidence>
<feature type="domain" description="Aminotransferase class I/classII large" evidence="13">
    <location>
        <begin position="54"/>
        <end position="423"/>
    </location>
</feature>
<evidence type="ECO:0000256" key="3">
    <source>
        <dbReference type="ARBA" id="ARBA00011738"/>
    </source>
</evidence>
<dbReference type="InterPro" id="IPR015422">
    <property type="entry name" value="PyrdxlP-dep_Trfase_small"/>
</dbReference>
<dbReference type="Gene3D" id="3.90.1150.10">
    <property type="entry name" value="Aspartate Aminotransferase, domain 1"/>
    <property type="match status" value="1"/>
</dbReference>
<dbReference type="AlphaFoldDB" id="A0A6P6XSV8"/>
<evidence type="ECO:0000313" key="14">
    <source>
        <dbReference type="Proteomes" id="UP000515146"/>
    </source>
</evidence>
<gene>
    <name evidence="15" type="primary">LOC113790450</name>
</gene>
<evidence type="ECO:0000256" key="5">
    <source>
        <dbReference type="ARBA" id="ARBA00022576"/>
    </source>
</evidence>
<dbReference type="SUPFAM" id="SSF53383">
    <property type="entry name" value="PLP-dependent transferases"/>
    <property type="match status" value="1"/>
</dbReference>
<keyword evidence="14" id="KW-1185">Reference proteome</keyword>
<dbReference type="GO" id="GO:0005739">
    <property type="term" value="C:mitochondrion"/>
    <property type="evidence" value="ECO:0007669"/>
    <property type="project" value="TreeGrafter"/>
</dbReference>
<dbReference type="Proteomes" id="UP000515146">
    <property type="component" value="Unplaced"/>
</dbReference>